<dbReference type="InterPro" id="IPR036691">
    <property type="entry name" value="Endo/exonu/phosph_ase_sf"/>
</dbReference>
<dbReference type="SUPFAM" id="SSF56219">
    <property type="entry name" value="DNase I-like"/>
    <property type="match status" value="1"/>
</dbReference>
<evidence type="ECO:0008006" key="3">
    <source>
        <dbReference type="Google" id="ProtNLM"/>
    </source>
</evidence>
<keyword evidence="2" id="KW-1185">Reference proteome</keyword>
<name>A0A813B6K7_9DINO</name>
<accession>A0A813B6K7</accession>
<organism evidence="1 2">
    <name type="scientific">Symbiodinium necroappetens</name>
    <dbReference type="NCBI Taxonomy" id="1628268"/>
    <lineage>
        <taxon>Eukaryota</taxon>
        <taxon>Sar</taxon>
        <taxon>Alveolata</taxon>
        <taxon>Dinophyceae</taxon>
        <taxon>Suessiales</taxon>
        <taxon>Symbiodiniaceae</taxon>
        <taxon>Symbiodinium</taxon>
    </lineage>
</organism>
<sequence>RGFVLIPTTPNDGESDDAMRQRMQQCIRRVAAANITLGRKPDGNMARLWLTISQPPERRRRAALAGKVKRLIIEAGGSSTLPQIEPEWATGTVWFRDHKVSSGSSSCPPNSAPAGCGWIDLKTIAKLIGVPAGPHFDQNETWMLIHGKLTNEWRGCAVAFRKVLGTHEHTRILKAAITVTLRSPDSRTLGIVSGHISHNFTIAQTASCLADWDASPSLTLDRIILGMDANETFLHPGGHLGKTTLSCTGRGEQILQWCMEQGIVLPAQDIEQPSYYPYNTAMSPRRLDYIATRGIHSLQAWVGQHRDRASSDHADLHSAIANAAKLITVPVHRSLKFQESSTLKRMRRQARELKPGNEARQAWSSVHKTLQQERKGWRRLLADKAGEQNWDALRSLKKKDSKTNWADALLDDPAWSTKLDAHMRSIFCKAAPAATRSAMALLHAEASALCKCTPWRPFSEAEMRITMARWKNHRATGPDGIALEALRLMFEHPAWRPKIAELLNDGLYKGHLPPLIMQGASVLLPKCVQPLSWSDTRPITLSSALLKWTSQLLLLRG</sequence>
<reference evidence="1" key="1">
    <citation type="submission" date="2021-02" db="EMBL/GenBank/DDBJ databases">
        <authorList>
            <person name="Dougan E. K."/>
            <person name="Rhodes N."/>
            <person name="Thang M."/>
            <person name="Chan C."/>
        </authorList>
    </citation>
    <scope>NUCLEOTIDE SEQUENCE</scope>
</reference>
<feature type="non-terminal residue" evidence="1">
    <location>
        <position position="1"/>
    </location>
</feature>
<comment type="caution">
    <text evidence="1">The sequence shown here is derived from an EMBL/GenBank/DDBJ whole genome shotgun (WGS) entry which is preliminary data.</text>
</comment>
<feature type="non-terminal residue" evidence="1">
    <location>
        <position position="557"/>
    </location>
</feature>
<evidence type="ECO:0000313" key="1">
    <source>
        <dbReference type="EMBL" id="CAE7892167.1"/>
    </source>
</evidence>
<protein>
    <recommendedName>
        <fullName evidence="3">Endonuclease/exonuclease/phosphatase domain-containing protein</fullName>
    </recommendedName>
</protein>
<evidence type="ECO:0000313" key="2">
    <source>
        <dbReference type="Proteomes" id="UP000601435"/>
    </source>
</evidence>
<dbReference type="OrthoDB" id="410777at2759"/>
<proteinExistence type="predicted"/>
<dbReference type="Gene3D" id="3.60.10.10">
    <property type="entry name" value="Endonuclease/exonuclease/phosphatase"/>
    <property type="match status" value="1"/>
</dbReference>
<dbReference type="AlphaFoldDB" id="A0A813B6K7"/>
<dbReference type="Proteomes" id="UP000601435">
    <property type="component" value="Unassembled WGS sequence"/>
</dbReference>
<dbReference type="EMBL" id="CAJNJA010067322">
    <property type="protein sequence ID" value="CAE7892167.1"/>
    <property type="molecule type" value="Genomic_DNA"/>
</dbReference>
<gene>
    <name evidence="1" type="ORF">SNEC2469_LOCUS29674</name>
</gene>